<evidence type="ECO:0000256" key="1">
    <source>
        <dbReference type="ARBA" id="ARBA00022605"/>
    </source>
</evidence>
<dbReference type="Gene3D" id="3.50.50.60">
    <property type="entry name" value="FAD/NAD(P)-binding domain"/>
    <property type="match status" value="1"/>
</dbReference>
<dbReference type="Gene3D" id="1.10.1060.10">
    <property type="entry name" value="Alpha-helical ferredoxin"/>
    <property type="match status" value="1"/>
</dbReference>
<organism evidence="7">
    <name type="scientific">Aplanochytrium stocchinoi</name>
    <dbReference type="NCBI Taxonomy" id="215587"/>
    <lineage>
        <taxon>Eukaryota</taxon>
        <taxon>Sar</taxon>
        <taxon>Stramenopiles</taxon>
        <taxon>Bigyra</taxon>
        <taxon>Labyrinthulomycetes</taxon>
        <taxon>Thraustochytrida</taxon>
        <taxon>Thraustochytriidae</taxon>
        <taxon>Aplanochytrium</taxon>
    </lineage>
</organism>
<evidence type="ECO:0000256" key="4">
    <source>
        <dbReference type="ARBA" id="ARBA00029440"/>
    </source>
</evidence>
<dbReference type="InterPro" id="IPR009051">
    <property type="entry name" value="Helical_ferredxn"/>
</dbReference>
<dbReference type="SUPFAM" id="SSF46548">
    <property type="entry name" value="alpha-helical ferredoxin"/>
    <property type="match status" value="1"/>
</dbReference>
<dbReference type="InterPro" id="IPR036188">
    <property type="entry name" value="FAD/NAD-bd_sf"/>
</dbReference>
<proteinExistence type="predicted"/>
<evidence type="ECO:0008006" key="8">
    <source>
        <dbReference type="Google" id="ProtNLM"/>
    </source>
</evidence>
<keyword evidence="3" id="KW-0314">Glutamate biosynthesis</keyword>
<accession>A0A7S3LL26</accession>
<dbReference type="InterPro" id="IPR051394">
    <property type="entry name" value="Glutamate_Synthase"/>
</dbReference>
<dbReference type="GO" id="GO:0016639">
    <property type="term" value="F:oxidoreductase activity, acting on the CH-NH2 group of donors, NAD or NADP as acceptor"/>
    <property type="evidence" value="ECO:0007669"/>
    <property type="project" value="InterPro"/>
</dbReference>
<keyword evidence="2" id="KW-0560">Oxidoreductase</keyword>
<dbReference type="InterPro" id="IPR023753">
    <property type="entry name" value="FAD/NAD-binding_dom"/>
</dbReference>
<dbReference type="GO" id="GO:0006537">
    <property type="term" value="P:glutamate biosynthetic process"/>
    <property type="evidence" value="ECO:0007669"/>
    <property type="project" value="UniProtKB-KW"/>
</dbReference>
<protein>
    <recommendedName>
        <fullName evidence="8">Glutamate synthase</fullName>
    </recommendedName>
</protein>
<sequence>MDCGTPFCQTYTGCPVNNLIPEWNELVLNDQWKEAIDRLHKTNNFPEFTGRVCPAPCEGACVAGLVDDSITIKNIEYSIINRAFEEGWVQPRLVPEAKRTGKRIAVVGSGPAGLAAADQLNQMGHSVTVLERDDKFGGLLYYGIPNMKLDKRTVDRRVDLLRKEGIEFKENQNVGVNLDAEELEKDHDALVLCVGSTIPRNLPIPGADLNGVHMAMDFLTANQKDLAFDRNGKLANRWSDEVISAEGKNVVVIGGGDTGTDCIGTSLRHYCKSMVNLELMPRSPNTRDEHINPWPLWPKIFRVDYGHEEANNLFGKDPRSYSVMTTEVLDDGAGNVRAVRTTQVKKKEDGTLAPVPGTEKNIPADLVLLAMGFVGPETTLIEKFGLEQDKLGNIKAEYGEYTTSKDGIFSAGDCRRGQSLVVWAINEGRGVADAVNKYLTK</sequence>
<dbReference type="Pfam" id="PF14691">
    <property type="entry name" value="Fer4_20"/>
    <property type="match status" value="1"/>
</dbReference>
<dbReference type="EMBL" id="HBIN01006879">
    <property type="protein sequence ID" value="CAE0434741.1"/>
    <property type="molecule type" value="Transcribed_RNA"/>
</dbReference>
<name>A0A7S3LL26_9STRA</name>
<evidence type="ECO:0000256" key="3">
    <source>
        <dbReference type="ARBA" id="ARBA00023164"/>
    </source>
</evidence>
<dbReference type="NCBIfam" id="TIGR01317">
    <property type="entry name" value="GOGAT_sm_gam"/>
    <property type="match status" value="1"/>
</dbReference>
<dbReference type="Pfam" id="PF07992">
    <property type="entry name" value="Pyr_redox_2"/>
    <property type="match status" value="1"/>
</dbReference>
<comment type="pathway">
    <text evidence="4">Amino-acid biosynthesis.</text>
</comment>
<evidence type="ECO:0000313" key="7">
    <source>
        <dbReference type="EMBL" id="CAE0434741.1"/>
    </source>
</evidence>
<evidence type="ECO:0000259" key="6">
    <source>
        <dbReference type="Pfam" id="PF14691"/>
    </source>
</evidence>
<dbReference type="SUPFAM" id="SSF51971">
    <property type="entry name" value="Nucleotide-binding domain"/>
    <property type="match status" value="2"/>
</dbReference>
<dbReference type="PANTHER" id="PTHR43100">
    <property type="entry name" value="GLUTAMATE SYNTHASE [NADPH] SMALL CHAIN"/>
    <property type="match status" value="1"/>
</dbReference>
<feature type="domain" description="FAD/NAD(P)-binding" evidence="5">
    <location>
        <begin position="103"/>
        <end position="428"/>
    </location>
</feature>
<gene>
    <name evidence="7" type="ORF">ASTO00021_LOCUS5037</name>
</gene>
<keyword evidence="1" id="KW-0028">Amino-acid biosynthesis</keyword>
<dbReference type="InterPro" id="IPR028261">
    <property type="entry name" value="DPD_II"/>
</dbReference>
<feature type="domain" description="Dihydroprymidine dehydrogenase" evidence="6">
    <location>
        <begin position="2"/>
        <end position="87"/>
    </location>
</feature>
<dbReference type="GO" id="GO:0051536">
    <property type="term" value="F:iron-sulfur cluster binding"/>
    <property type="evidence" value="ECO:0007669"/>
    <property type="project" value="InterPro"/>
</dbReference>
<dbReference type="AlphaFoldDB" id="A0A7S3LL26"/>
<dbReference type="PRINTS" id="PR00419">
    <property type="entry name" value="ADXRDTASE"/>
</dbReference>
<evidence type="ECO:0000256" key="2">
    <source>
        <dbReference type="ARBA" id="ARBA00023002"/>
    </source>
</evidence>
<dbReference type="PANTHER" id="PTHR43100:SF1">
    <property type="entry name" value="GLUTAMATE SYNTHASE [NADPH] SMALL CHAIN"/>
    <property type="match status" value="1"/>
</dbReference>
<evidence type="ECO:0000259" key="5">
    <source>
        <dbReference type="Pfam" id="PF07992"/>
    </source>
</evidence>
<dbReference type="Gene3D" id="3.40.50.720">
    <property type="entry name" value="NAD(P)-binding Rossmann-like Domain"/>
    <property type="match status" value="1"/>
</dbReference>
<dbReference type="InterPro" id="IPR006005">
    <property type="entry name" value="Glut_synth_ssu1"/>
</dbReference>
<reference evidence="7" key="1">
    <citation type="submission" date="2021-01" db="EMBL/GenBank/DDBJ databases">
        <authorList>
            <person name="Corre E."/>
            <person name="Pelletier E."/>
            <person name="Niang G."/>
            <person name="Scheremetjew M."/>
            <person name="Finn R."/>
            <person name="Kale V."/>
            <person name="Holt S."/>
            <person name="Cochrane G."/>
            <person name="Meng A."/>
            <person name="Brown T."/>
            <person name="Cohen L."/>
        </authorList>
    </citation>
    <scope>NUCLEOTIDE SEQUENCE</scope>
    <source>
        <strain evidence="7">GSBS06</strain>
    </source>
</reference>